<organism evidence="2 3">
    <name type="scientific">Desulfobaculum bizertense DSM 18034</name>
    <dbReference type="NCBI Taxonomy" id="1121442"/>
    <lineage>
        <taxon>Bacteria</taxon>
        <taxon>Pseudomonadati</taxon>
        <taxon>Thermodesulfobacteriota</taxon>
        <taxon>Desulfovibrionia</taxon>
        <taxon>Desulfovibrionales</taxon>
        <taxon>Desulfovibrionaceae</taxon>
        <taxon>Desulfobaculum</taxon>
    </lineage>
</organism>
<evidence type="ECO:0000313" key="2">
    <source>
        <dbReference type="EMBL" id="SKA83187.1"/>
    </source>
</evidence>
<reference evidence="2 3" key="1">
    <citation type="submission" date="2017-02" db="EMBL/GenBank/DDBJ databases">
        <authorList>
            <person name="Peterson S.W."/>
        </authorList>
    </citation>
    <scope>NUCLEOTIDE SEQUENCE [LARGE SCALE GENOMIC DNA]</scope>
    <source>
        <strain evidence="2 3">DSM 18034</strain>
    </source>
</reference>
<accession>A0A1T4X172</accession>
<dbReference type="AlphaFoldDB" id="A0A1T4X172"/>
<proteinExistence type="predicted"/>
<dbReference type="InterPro" id="IPR006674">
    <property type="entry name" value="HD_domain"/>
</dbReference>
<dbReference type="InterPro" id="IPR003607">
    <property type="entry name" value="HD/PDEase_dom"/>
</dbReference>
<dbReference type="RefSeq" id="WP_078686133.1">
    <property type="nucleotide sequence ID" value="NZ_FUYA01000014.1"/>
</dbReference>
<dbReference type="PANTHER" id="PTHR43155:SF1">
    <property type="entry name" value="3'3'-CGAMP-SPECIFIC PHOSPHODIESTERASE 1"/>
    <property type="match status" value="1"/>
</dbReference>
<sequence>MASRMSEPSFTAPEVRFYKLVSGVSAVLDLMSPVIAGHHNRTAYFAGRLADVMGLGEKEQADLVLAALLHDVGAFTLDTRLNTLAFDSDDVEHMETGYQLLQIYDSFWNIAEIIHYHHVKYSDFGHVAAHPRHLWLANLLQLADRIDVLVPRSESGDFDRKAAREIVLAEKSTRFAAEFCDAFEKVWKDDAFWDGVFREDRFEELTQRISARDHMMEFHELMDSSRLIAHLVDFRSPFTATHSWGVAAVSEALGRACGMSRKTSECLRLAGYLHDVGKLGIPSELLEKPGKLTDKEFVTMKGHAYYSNSVLTGVPGLAEIARWGAQHHERLDGSGYPFQLDSRNLDQGSRIVAVADVFTAITEDRPYREGMDRYQAMDVLTDLGTTGALDSSVVKSLGDRFEELNHHRQLAQRAARDEFDRFSKRVAEARESRHDN</sequence>
<dbReference type="EMBL" id="FUYA01000014">
    <property type="protein sequence ID" value="SKA83187.1"/>
    <property type="molecule type" value="Genomic_DNA"/>
</dbReference>
<name>A0A1T4X172_9BACT</name>
<dbReference type="SMART" id="SM00471">
    <property type="entry name" value="HDc"/>
    <property type="match status" value="2"/>
</dbReference>
<dbReference type="Gene3D" id="1.10.3210.10">
    <property type="entry name" value="Hypothetical protein af1432"/>
    <property type="match status" value="2"/>
</dbReference>
<dbReference type="CDD" id="cd00077">
    <property type="entry name" value="HDc"/>
    <property type="match status" value="2"/>
</dbReference>
<dbReference type="STRING" id="1121442.SAMN02745702_02870"/>
<dbReference type="Pfam" id="PF01966">
    <property type="entry name" value="HD"/>
    <property type="match status" value="1"/>
</dbReference>
<dbReference type="PROSITE" id="PS51832">
    <property type="entry name" value="HD_GYP"/>
    <property type="match status" value="1"/>
</dbReference>
<dbReference type="InterPro" id="IPR037522">
    <property type="entry name" value="HD_GYP_dom"/>
</dbReference>
<evidence type="ECO:0000313" key="3">
    <source>
        <dbReference type="Proteomes" id="UP000189733"/>
    </source>
</evidence>
<dbReference type="Proteomes" id="UP000189733">
    <property type="component" value="Unassembled WGS sequence"/>
</dbReference>
<evidence type="ECO:0000259" key="1">
    <source>
        <dbReference type="PROSITE" id="PS51832"/>
    </source>
</evidence>
<keyword evidence="3" id="KW-1185">Reference proteome</keyword>
<feature type="domain" description="HD-GYP" evidence="1">
    <location>
        <begin position="217"/>
        <end position="413"/>
    </location>
</feature>
<gene>
    <name evidence="2" type="ORF">SAMN02745702_02870</name>
</gene>
<dbReference type="OrthoDB" id="9769359at2"/>
<dbReference type="SUPFAM" id="SSF109604">
    <property type="entry name" value="HD-domain/PDEase-like"/>
    <property type="match status" value="2"/>
</dbReference>
<dbReference type="PANTHER" id="PTHR43155">
    <property type="entry name" value="CYCLIC DI-GMP PHOSPHODIESTERASE PA4108-RELATED"/>
    <property type="match status" value="1"/>
</dbReference>
<protein>
    <submittedName>
        <fullName evidence="2">HD domain-containing protein</fullName>
    </submittedName>
</protein>
<dbReference type="Pfam" id="PF13487">
    <property type="entry name" value="HD_5"/>
    <property type="match status" value="1"/>
</dbReference>